<dbReference type="PANTHER" id="PTHR37296">
    <property type="entry name" value="CONSERVED VIRULENCE FACTOR B"/>
    <property type="match status" value="1"/>
</dbReference>
<feature type="domain" description="Conserved virulence factor B first S1" evidence="2">
    <location>
        <begin position="10"/>
        <end position="69"/>
    </location>
</feature>
<dbReference type="InterPro" id="IPR014464">
    <property type="entry name" value="CvfB_fam"/>
</dbReference>
<dbReference type="Gene3D" id="1.10.10.10">
    <property type="entry name" value="Winged helix-like DNA-binding domain superfamily/Winged helix DNA-binding domain"/>
    <property type="match status" value="1"/>
</dbReference>
<dbReference type="Pfam" id="PF17783">
    <property type="entry name" value="WHD_CvfB"/>
    <property type="match status" value="1"/>
</dbReference>
<protein>
    <submittedName>
        <fullName evidence="4">S1 RNA-binding domain-containing protein</fullName>
    </submittedName>
</protein>
<comment type="similarity">
    <text evidence="1">Belongs to the CvfB family.</text>
</comment>
<dbReference type="InterPro" id="IPR012340">
    <property type="entry name" value="NA-bd_OB-fold"/>
</dbReference>
<sequence length="285" mass="31420">MAEARSLESGRINRLVALRHGRAGLWLDGGSDGEVLLPAREAPEEIAPGATLEVFVLRDSDGTWVATQKRPRAQVGEVALLKVVDVSGPGAFLDWGLSKDLLLPHGEQRRRPEVGEEVLVMVFRDAEGRVAASQRLDDFLTDELDEDEQLAPGQPLSLVVAHATDLGLKVVVNDRWWGLVYRDQVHRRIPRGTRVGGYLRRLREDGRLDVSLEPLGAARLDDIGERIYARLVAAGGVLPFGDKSDPEAIKAEFQVSKSAFRQAIGGLYRQRRIVLGPHEIRLPDA</sequence>
<dbReference type="InterPro" id="IPR036388">
    <property type="entry name" value="WH-like_DNA-bd_sf"/>
</dbReference>
<dbReference type="InterPro" id="IPR039566">
    <property type="entry name" value="CvfB_S1_st"/>
</dbReference>
<evidence type="ECO:0000259" key="3">
    <source>
        <dbReference type="Pfam" id="PF17783"/>
    </source>
</evidence>
<feature type="domain" description="Conserved virulence factor B-like winged helix" evidence="3">
    <location>
        <begin position="225"/>
        <end position="282"/>
    </location>
</feature>
<evidence type="ECO:0000256" key="1">
    <source>
        <dbReference type="PIRNR" id="PIRNR012524"/>
    </source>
</evidence>
<dbReference type="PIRSF" id="PIRSF012524">
    <property type="entry name" value="YitL_S1"/>
    <property type="match status" value="1"/>
</dbReference>
<dbReference type="PANTHER" id="PTHR37296:SF1">
    <property type="entry name" value="CONSERVED VIRULENCE FACTOR B"/>
    <property type="match status" value="1"/>
</dbReference>
<dbReference type="RefSeq" id="WP_369454718.1">
    <property type="nucleotide sequence ID" value="NZ_JBGCUO010000001.1"/>
</dbReference>
<feature type="domain" description="Conserved virulence factor B first S1" evidence="2">
    <location>
        <begin position="75"/>
        <end position="134"/>
    </location>
</feature>
<evidence type="ECO:0000313" key="5">
    <source>
        <dbReference type="Proteomes" id="UP001562065"/>
    </source>
</evidence>
<dbReference type="Pfam" id="PF13509">
    <property type="entry name" value="S1_2"/>
    <property type="match status" value="2"/>
</dbReference>
<organism evidence="4 5">
    <name type="scientific">Isoalcanivorax beigongshangi</name>
    <dbReference type="NCBI Taxonomy" id="3238810"/>
    <lineage>
        <taxon>Bacteria</taxon>
        <taxon>Pseudomonadati</taxon>
        <taxon>Pseudomonadota</taxon>
        <taxon>Gammaproteobacteria</taxon>
        <taxon>Oceanospirillales</taxon>
        <taxon>Alcanivoracaceae</taxon>
        <taxon>Isoalcanivorax</taxon>
    </lineage>
</organism>
<dbReference type="EMBL" id="JBGCUO010000001">
    <property type="protein sequence ID" value="MEY1661461.1"/>
    <property type="molecule type" value="Genomic_DNA"/>
</dbReference>
<gene>
    <name evidence="4" type="ORF">AB5I84_04780</name>
</gene>
<evidence type="ECO:0000313" key="4">
    <source>
        <dbReference type="EMBL" id="MEY1661461.1"/>
    </source>
</evidence>
<dbReference type="Gene3D" id="2.40.50.140">
    <property type="entry name" value="Nucleic acid-binding proteins"/>
    <property type="match status" value="1"/>
</dbReference>
<proteinExistence type="inferred from homology"/>
<dbReference type="Proteomes" id="UP001562065">
    <property type="component" value="Unassembled WGS sequence"/>
</dbReference>
<evidence type="ECO:0000259" key="2">
    <source>
        <dbReference type="Pfam" id="PF13509"/>
    </source>
</evidence>
<accession>A0ABV4AF48</accession>
<reference evidence="4 5" key="1">
    <citation type="submission" date="2024-07" db="EMBL/GenBank/DDBJ databases">
        <authorList>
            <person name="Ren Q."/>
        </authorList>
    </citation>
    <scope>NUCLEOTIDE SEQUENCE [LARGE SCALE GENOMIC DNA]</scope>
    <source>
        <strain evidence="4 5">REN37</strain>
    </source>
</reference>
<comment type="caution">
    <text evidence="4">The sequence shown here is derived from an EMBL/GenBank/DDBJ whole genome shotgun (WGS) entry which is preliminary data.</text>
</comment>
<name>A0ABV4AF48_9GAMM</name>
<dbReference type="InterPro" id="IPR040764">
    <property type="entry name" value="CvfB_WH"/>
</dbReference>
<keyword evidence="5" id="KW-1185">Reference proteome</keyword>